<dbReference type="EMBL" id="CAJHJT010000001">
    <property type="protein sequence ID" value="CAD6994956.1"/>
    <property type="molecule type" value="Genomic_DNA"/>
</dbReference>
<name>A0A811UA17_CERCA</name>
<evidence type="ECO:0000313" key="2">
    <source>
        <dbReference type="Proteomes" id="UP000606786"/>
    </source>
</evidence>
<proteinExistence type="predicted"/>
<gene>
    <name evidence="1" type="ORF">CCAP1982_LOCUS3688</name>
</gene>
<accession>A0A811UA17</accession>
<comment type="caution">
    <text evidence="1">The sequence shown here is derived from an EMBL/GenBank/DDBJ whole genome shotgun (WGS) entry which is preliminary data.</text>
</comment>
<reference evidence="1" key="1">
    <citation type="submission" date="2020-11" db="EMBL/GenBank/DDBJ databases">
        <authorList>
            <person name="Whitehead M."/>
        </authorList>
    </citation>
    <scope>NUCLEOTIDE SEQUENCE</scope>
    <source>
        <strain evidence="1">EGII</strain>
    </source>
</reference>
<evidence type="ECO:0000313" key="1">
    <source>
        <dbReference type="EMBL" id="CAD6994956.1"/>
    </source>
</evidence>
<dbReference type="Proteomes" id="UP000606786">
    <property type="component" value="Unassembled WGS sequence"/>
</dbReference>
<sequence length="79" mass="9451">MLAAHQNDFREMTWPFENCDMRIVNCARQKTRNNEQTFAKERPKPKYNTTSTNIVKVEYHRRTTGELQMLVVASEEREM</sequence>
<keyword evidence="2" id="KW-1185">Reference proteome</keyword>
<feature type="non-terminal residue" evidence="1">
    <location>
        <position position="79"/>
    </location>
</feature>
<protein>
    <submittedName>
        <fullName evidence="1">(Mediterranean fruit fly) hypothetical protein</fullName>
    </submittedName>
</protein>
<organism evidence="1 2">
    <name type="scientific">Ceratitis capitata</name>
    <name type="common">Mediterranean fruit fly</name>
    <name type="synonym">Tephritis capitata</name>
    <dbReference type="NCBI Taxonomy" id="7213"/>
    <lineage>
        <taxon>Eukaryota</taxon>
        <taxon>Metazoa</taxon>
        <taxon>Ecdysozoa</taxon>
        <taxon>Arthropoda</taxon>
        <taxon>Hexapoda</taxon>
        <taxon>Insecta</taxon>
        <taxon>Pterygota</taxon>
        <taxon>Neoptera</taxon>
        <taxon>Endopterygota</taxon>
        <taxon>Diptera</taxon>
        <taxon>Brachycera</taxon>
        <taxon>Muscomorpha</taxon>
        <taxon>Tephritoidea</taxon>
        <taxon>Tephritidae</taxon>
        <taxon>Ceratitis</taxon>
        <taxon>Ceratitis</taxon>
    </lineage>
</organism>
<dbReference type="AlphaFoldDB" id="A0A811UA17"/>